<keyword evidence="1" id="KW-0646">Protease inhibitor</keyword>
<feature type="transmembrane region" description="Helical" evidence="5">
    <location>
        <begin position="329"/>
        <end position="353"/>
    </location>
</feature>
<dbReference type="InterPro" id="IPR004094">
    <property type="entry name" value="Antistasin-like"/>
</dbReference>
<evidence type="ECO:0000256" key="6">
    <source>
        <dbReference type="SAM" id="SignalP"/>
    </source>
</evidence>
<keyword evidence="10" id="KW-1185">Reference proteome</keyword>
<keyword evidence="5" id="KW-0472">Membrane</keyword>
<dbReference type="PROSITE" id="PS51252">
    <property type="entry name" value="ANTISTASIN"/>
    <property type="match status" value="4"/>
</dbReference>
<keyword evidence="4" id="KW-0722">Serine protease inhibitor</keyword>
<keyword evidence="3" id="KW-0677">Repeat</keyword>
<feature type="chain" id="PRO_5036224906" description="Antistasin-like domain-containing protein" evidence="6">
    <location>
        <begin position="18"/>
        <end position="411"/>
    </location>
</feature>
<evidence type="ECO:0000313" key="8">
    <source>
        <dbReference type="EMBL" id="CAF1040962.1"/>
    </source>
</evidence>
<dbReference type="Pfam" id="PF02822">
    <property type="entry name" value="Antistasin"/>
    <property type="match status" value="4"/>
</dbReference>
<dbReference type="InterPro" id="IPR011061">
    <property type="entry name" value="Hirudin/antistatin"/>
</dbReference>
<evidence type="ECO:0000256" key="3">
    <source>
        <dbReference type="ARBA" id="ARBA00022737"/>
    </source>
</evidence>
<dbReference type="Proteomes" id="UP000681722">
    <property type="component" value="Unassembled WGS sequence"/>
</dbReference>
<name>A0A814JLQ3_9BILA</name>
<evidence type="ECO:0000256" key="5">
    <source>
        <dbReference type="SAM" id="Phobius"/>
    </source>
</evidence>
<reference evidence="8" key="1">
    <citation type="submission" date="2021-02" db="EMBL/GenBank/DDBJ databases">
        <authorList>
            <person name="Nowell W R."/>
        </authorList>
    </citation>
    <scope>NUCLEOTIDE SEQUENCE</scope>
</reference>
<dbReference type="PANTHER" id="PTHR46439">
    <property type="entry name" value="CYSTEINE-RICH MOTOR NEURON 1 PROTEIN"/>
    <property type="match status" value="1"/>
</dbReference>
<proteinExistence type="predicted"/>
<dbReference type="AlphaFoldDB" id="A0A814JLQ3"/>
<keyword evidence="5" id="KW-1133">Transmembrane helix</keyword>
<evidence type="ECO:0000256" key="1">
    <source>
        <dbReference type="ARBA" id="ARBA00022690"/>
    </source>
</evidence>
<dbReference type="InterPro" id="IPR052624">
    <property type="entry name" value="CRIM1"/>
</dbReference>
<dbReference type="Proteomes" id="UP000663829">
    <property type="component" value="Unassembled WGS sequence"/>
</dbReference>
<accession>A0A814JLQ3</accession>
<gene>
    <name evidence="8" type="ORF">GPM918_LOCUS15775</name>
    <name evidence="9" type="ORF">SRO942_LOCUS15778</name>
</gene>
<sequence>MNILLLCVIQLFHLTATDRTVPAVPDTLLPKLSELRPNNNTNKDNDGKCLKIQCHMFCQYGFKKNEYGCDICLCNDVSPLPQQCPIINCNTQCSNGFKKDSNGCVTCTCNDQETGIVTLDSNCIPLQCSQVCKYGFERDEFGCQLCSCNKCPLHTCRMFCLYGFQKDEDGCDKCECDSTPIENQITCSDKEPCKEGYVCNLDILTCEAVPREKINYFMFYFDIDKSFFDDQAFLDTYKNDFIQNLASTYGLLPAQIFVFPIQPKRLTNFQIMPFFREDKDDFQRKMDQIDADIDNDEFRRVLPSVTSVIRNKWKQPVISDKSLRQRNRLILILIGALVVLLSLIIATVFFILFRRRFRRPGRSQSKCPIFGAYEVAASDDDQFTVHAPDGTPYVVVESEDIQVPSDKRALV</sequence>
<evidence type="ECO:0000259" key="7">
    <source>
        <dbReference type="PROSITE" id="PS51252"/>
    </source>
</evidence>
<feature type="domain" description="Antistasin-like" evidence="7">
    <location>
        <begin position="151"/>
        <end position="176"/>
    </location>
</feature>
<dbReference type="Gene3D" id="2.10.22.10">
    <property type="entry name" value="Antistasin, domain 1"/>
    <property type="match status" value="4"/>
</dbReference>
<keyword evidence="2 6" id="KW-0732">Signal</keyword>
<dbReference type="EMBL" id="CAJNOQ010004020">
    <property type="protein sequence ID" value="CAF1040962.1"/>
    <property type="molecule type" value="Genomic_DNA"/>
</dbReference>
<protein>
    <recommendedName>
        <fullName evidence="7">Antistasin-like domain-containing protein</fullName>
    </recommendedName>
</protein>
<keyword evidence="5" id="KW-0812">Transmembrane</keyword>
<dbReference type="GO" id="GO:0005886">
    <property type="term" value="C:plasma membrane"/>
    <property type="evidence" value="ECO:0007669"/>
    <property type="project" value="TreeGrafter"/>
</dbReference>
<dbReference type="EMBL" id="CAJOBC010004021">
    <property type="protein sequence ID" value="CAF3811224.1"/>
    <property type="molecule type" value="Genomic_DNA"/>
</dbReference>
<evidence type="ECO:0000313" key="9">
    <source>
        <dbReference type="EMBL" id="CAF3811224.1"/>
    </source>
</evidence>
<dbReference type="SUPFAM" id="SSF57262">
    <property type="entry name" value="Leech antihemostatic proteins"/>
    <property type="match status" value="4"/>
</dbReference>
<organism evidence="8 10">
    <name type="scientific">Didymodactylos carnosus</name>
    <dbReference type="NCBI Taxonomy" id="1234261"/>
    <lineage>
        <taxon>Eukaryota</taxon>
        <taxon>Metazoa</taxon>
        <taxon>Spiralia</taxon>
        <taxon>Gnathifera</taxon>
        <taxon>Rotifera</taxon>
        <taxon>Eurotatoria</taxon>
        <taxon>Bdelloidea</taxon>
        <taxon>Philodinida</taxon>
        <taxon>Philodinidae</taxon>
        <taxon>Didymodactylos</taxon>
    </lineage>
</organism>
<comment type="caution">
    <text evidence="8">The sequence shown here is derived from an EMBL/GenBank/DDBJ whole genome shotgun (WGS) entry which is preliminary data.</text>
</comment>
<evidence type="ECO:0000256" key="2">
    <source>
        <dbReference type="ARBA" id="ARBA00022729"/>
    </source>
</evidence>
<dbReference type="PANTHER" id="PTHR46439:SF1">
    <property type="entry name" value="CYSTEINE-RICH MOTOR NEURON 1 PROTEIN"/>
    <property type="match status" value="1"/>
</dbReference>
<feature type="signal peptide" evidence="6">
    <location>
        <begin position="1"/>
        <end position="17"/>
    </location>
</feature>
<evidence type="ECO:0000313" key="10">
    <source>
        <dbReference type="Proteomes" id="UP000663829"/>
    </source>
</evidence>
<dbReference type="OrthoDB" id="10021323at2759"/>
<dbReference type="GO" id="GO:0004867">
    <property type="term" value="F:serine-type endopeptidase inhibitor activity"/>
    <property type="evidence" value="ECO:0007669"/>
    <property type="project" value="UniProtKB-KW"/>
</dbReference>
<feature type="domain" description="Antistasin-like" evidence="7">
    <location>
        <begin position="49"/>
        <end position="74"/>
    </location>
</feature>
<feature type="domain" description="Antistasin-like" evidence="7">
    <location>
        <begin position="84"/>
        <end position="109"/>
    </location>
</feature>
<evidence type="ECO:0000256" key="4">
    <source>
        <dbReference type="ARBA" id="ARBA00022900"/>
    </source>
</evidence>
<feature type="domain" description="Antistasin-like" evidence="7">
    <location>
        <begin position="123"/>
        <end position="148"/>
    </location>
</feature>